<keyword evidence="8 9" id="KW-0807">Transducer</keyword>
<organism evidence="12 13">
    <name type="scientific">Periophthalmus magnuspinnatus</name>
    <dbReference type="NCBI Taxonomy" id="409849"/>
    <lineage>
        <taxon>Eukaryota</taxon>
        <taxon>Metazoa</taxon>
        <taxon>Chordata</taxon>
        <taxon>Craniata</taxon>
        <taxon>Vertebrata</taxon>
        <taxon>Euteleostomi</taxon>
        <taxon>Actinopterygii</taxon>
        <taxon>Neopterygii</taxon>
        <taxon>Teleostei</taxon>
        <taxon>Neoteleostei</taxon>
        <taxon>Acanthomorphata</taxon>
        <taxon>Gobiaria</taxon>
        <taxon>Gobiiformes</taxon>
        <taxon>Gobioidei</taxon>
        <taxon>Gobiidae</taxon>
        <taxon>Oxudercinae</taxon>
        <taxon>Periophthalmus</taxon>
    </lineage>
</organism>
<feature type="transmembrane region" description="Helical" evidence="10">
    <location>
        <begin position="201"/>
        <end position="223"/>
    </location>
</feature>
<reference evidence="12" key="1">
    <citation type="submission" date="2025-08" db="UniProtKB">
        <authorList>
            <consortium name="Ensembl"/>
        </authorList>
    </citation>
    <scope>IDENTIFICATION</scope>
</reference>
<dbReference type="GO" id="GO:0043410">
    <property type="term" value="P:positive regulation of MAPK cascade"/>
    <property type="evidence" value="ECO:0007669"/>
    <property type="project" value="TreeGrafter"/>
</dbReference>
<evidence type="ECO:0000256" key="8">
    <source>
        <dbReference type="ARBA" id="ARBA00023224"/>
    </source>
</evidence>
<dbReference type="PRINTS" id="PR00237">
    <property type="entry name" value="GPCRRHODOPSN"/>
</dbReference>
<dbReference type="SMART" id="SM01381">
    <property type="entry name" value="7TM_GPCR_Srsx"/>
    <property type="match status" value="1"/>
</dbReference>
<evidence type="ECO:0000256" key="6">
    <source>
        <dbReference type="ARBA" id="ARBA00023136"/>
    </source>
</evidence>
<feature type="transmembrane region" description="Helical" evidence="10">
    <location>
        <begin position="83"/>
        <end position="107"/>
    </location>
</feature>
<evidence type="ECO:0000313" key="13">
    <source>
        <dbReference type="Proteomes" id="UP000261520"/>
    </source>
</evidence>
<dbReference type="Pfam" id="PF00001">
    <property type="entry name" value="7tm_1"/>
    <property type="match status" value="1"/>
</dbReference>
<evidence type="ECO:0000256" key="1">
    <source>
        <dbReference type="ARBA" id="ARBA00004651"/>
    </source>
</evidence>
<feature type="transmembrane region" description="Helical" evidence="10">
    <location>
        <begin position="127"/>
        <end position="146"/>
    </location>
</feature>
<keyword evidence="7 9" id="KW-0675">Receptor</keyword>
<accession>A0A3B3Z7T4</accession>
<keyword evidence="3 9" id="KW-0812">Transmembrane</keyword>
<dbReference type="SUPFAM" id="SSF81321">
    <property type="entry name" value="Family A G protein-coupled receptor-like"/>
    <property type="match status" value="1"/>
</dbReference>
<keyword evidence="5 9" id="KW-0297">G-protein coupled receptor</keyword>
<feature type="transmembrane region" description="Helical" evidence="10">
    <location>
        <begin position="293"/>
        <end position="315"/>
    </location>
</feature>
<name>A0A3B3Z7T4_9GOBI</name>
<dbReference type="Proteomes" id="UP000261520">
    <property type="component" value="Unplaced"/>
</dbReference>
<evidence type="ECO:0000256" key="5">
    <source>
        <dbReference type="ARBA" id="ARBA00023040"/>
    </source>
</evidence>
<dbReference type="Ensembl" id="ENSPMGT00000000474.1">
    <property type="protein sequence ID" value="ENSPMGP00000000451.1"/>
    <property type="gene ID" value="ENSPMGG00000000434.1"/>
</dbReference>
<keyword evidence="4 10" id="KW-1133">Transmembrane helix</keyword>
<dbReference type="PANTHER" id="PTHR24248:SF66">
    <property type="entry name" value="OCTOPAMINE RECEPTOR BETA-3R"/>
    <property type="match status" value="1"/>
</dbReference>
<reference evidence="12" key="2">
    <citation type="submission" date="2025-09" db="UniProtKB">
        <authorList>
            <consortium name="Ensembl"/>
        </authorList>
    </citation>
    <scope>IDENTIFICATION</scope>
</reference>
<dbReference type="PANTHER" id="PTHR24248">
    <property type="entry name" value="ADRENERGIC RECEPTOR-RELATED G-PROTEIN COUPLED RECEPTOR"/>
    <property type="match status" value="1"/>
</dbReference>
<dbReference type="AlphaFoldDB" id="A0A3B3Z7T4"/>
<evidence type="ECO:0000313" key="12">
    <source>
        <dbReference type="Ensembl" id="ENSPMGP00000000451.1"/>
    </source>
</evidence>
<feature type="transmembrane region" description="Helical" evidence="10">
    <location>
        <begin position="158"/>
        <end position="181"/>
    </location>
</feature>
<dbReference type="InterPro" id="IPR017452">
    <property type="entry name" value="GPCR_Rhodpsn_7TM"/>
</dbReference>
<keyword evidence="2" id="KW-1003">Cell membrane</keyword>
<feature type="domain" description="G-protein coupled receptors family 1 profile" evidence="11">
    <location>
        <begin position="63"/>
        <end position="308"/>
    </location>
</feature>
<comment type="similarity">
    <text evidence="9">Belongs to the G-protein coupled receptor 1 family.</text>
</comment>
<comment type="subcellular location">
    <subcellularLocation>
        <location evidence="1">Cell membrane</location>
        <topology evidence="1">Multi-pass membrane protein</topology>
    </subcellularLocation>
</comment>
<dbReference type="Gene3D" id="1.20.1070.10">
    <property type="entry name" value="Rhodopsin 7-helix transmembrane proteins"/>
    <property type="match status" value="1"/>
</dbReference>
<evidence type="ECO:0000256" key="3">
    <source>
        <dbReference type="ARBA" id="ARBA00022692"/>
    </source>
</evidence>
<proteinExistence type="inferred from homology"/>
<evidence type="ECO:0000256" key="2">
    <source>
        <dbReference type="ARBA" id="ARBA00022475"/>
    </source>
</evidence>
<protein>
    <recommendedName>
        <fullName evidence="11">G-protein coupled receptors family 1 profile domain-containing protein</fullName>
    </recommendedName>
</protein>
<feature type="transmembrane region" description="Helical" evidence="10">
    <location>
        <begin position="47"/>
        <end position="71"/>
    </location>
</feature>
<keyword evidence="13" id="KW-1185">Reference proteome</keyword>
<dbReference type="GO" id="GO:0005886">
    <property type="term" value="C:plasma membrane"/>
    <property type="evidence" value="ECO:0007669"/>
    <property type="project" value="UniProtKB-SubCell"/>
</dbReference>
<dbReference type="InterPro" id="IPR000276">
    <property type="entry name" value="GPCR_Rhodpsn"/>
</dbReference>
<keyword evidence="6 10" id="KW-0472">Membrane</keyword>
<feature type="transmembrane region" description="Helical" evidence="10">
    <location>
        <begin position="257"/>
        <end position="281"/>
    </location>
</feature>
<dbReference type="PROSITE" id="PS50262">
    <property type="entry name" value="G_PROTEIN_RECEP_F1_2"/>
    <property type="match status" value="1"/>
</dbReference>
<evidence type="ECO:0000256" key="4">
    <source>
        <dbReference type="ARBA" id="ARBA00022989"/>
    </source>
</evidence>
<dbReference type="PROSITE" id="PS00237">
    <property type="entry name" value="G_PROTEIN_RECEP_F1_1"/>
    <property type="match status" value="1"/>
</dbReference>
<evidence type="ECO:0000259" key="11">
    <source>
        <dbReference type="PROSITE" id="PS50262"/>
    </source>
</evidence>
<dbReference type="STRING" id="409849.ENSPMGP00000000451"/>
<evidence type="ECO:0000256" key="10">
    <source>
        <dbReference type="SAM" id="Phobius"/>
    </source>
</evidence>
<sequence length="338" mass="38265">MKMNASHTVHNIHPCFQLDNFTTLLFPPESTNNQRTIYKYPIDLLSLLLSFVFGTISVVIMCGNLLVIMAVTYFRQLHTPTNYLVLSLAVSDLLIGAVVLPFSTVLFVNPCWDLQRILCNIRATFDIILSISSILNLCFISIDRYYAVCQPLIYRSKITFQIVGIMIFITWAGAVSSGIIITSGGKAHGKAKQRCAFFRNSNLNVIGAFTGLYIPILIMFPIYTKILLVARRQARSIQSTNSGVTASRMERKATCTLAIVVGVFFFCWAPFLISMTCLPFIDYTVSDSIFEAFKWFAWTNSGLNPFIYAFFYSWFRSAFRIILSGQIFFRNVTNAKLF</sequence>
<dbReference type="GO" id="GO:0071880">
    <property type="term" value="P:adenylate cyclase-activating adrenergic receptor signaling pathway"/>
    <property type="evidence" value="ECO:0007669"/>
    <property type="project" value="TreeGrafter"/>
</dbReference>
<evidence type="ECO:0000256" key="9">
    <source>
        <dbReference type="RuleBase" id="RU000688"/>
    </source>
</evidence>
<dbReference type="GO" id="GO:0004930">
    <property type="term" value="F:G protein-coupled receptor activity"/>
    <property type="evidence" value="ECO:0007669"/>
    <property type="project" value="UniProtKB-KW"/>
</dbReference>
<evidence type="ECO:0000256" key="7">
    <source>
        <dbReference type="ARBA" id="ARBA00023170"/>
    </source>
</evidence>